<gene>
    <name evidence="1" type="ORF">OKA104_LOCUS52010</name>
</gene>
<dbReference type="AlphaFoldDB" id="A0A820PV42"/>
<evidence type="ECO:0000313" key="2">
    <source>
        <dbReference type="Proteomes" id="UP000663881"/>
    </source>
</evidence>
<organism evidence="1 2">
    <name type="scientific">Adineta steineri</name>
    <dbReference type="NCBI Taxonomy" id="433720"/>
    <lineage>
        <taxon>Eukaryota</taxon>
        <taxon>Metazoa</taxon>
        <taxon>Spiralia</taxon>
        <taxon>Gnathifera</taxon>
        <taxon>Rotifera</taxon>
        <taxon>Eurotatoria</taxon>
        <taxon>Bdelloidea</taxon>
        <taxon>Adinetida</taxon>
        <taxon>Adinetidae</taxon>
        <taxon>Adineta</taxon>
    </lineage>
</organism>
<dbReference type="Proteomes" id="UP000663881">
    <property type="component" value="Unassembled WGS sequence"/>
</dbReference>
<dbReference type="EMBL" id="CAJOAY010029339">
    <property type="protein sequence ID" value="CAF4412150.1"/>
    <property type="molecule type" value="Genomic_DNA"/>
</dbReference>
<name>A0A820PV42_9BILA</name>
<protein>
    <submittedName>
        <fullName evidence="1">Uncharacterized protein</fullName>
    </submittedName>
</protein>
<dbReference type="InterPro" id="IPR027417">
    <property type="entry name" value="P-loop_NTPase"/>
</dbReference>
<proteinExistence type="predicted"/>
<sequence>EEEGAEDKKPPVNEQIIPEHVVILEASNDFLRQRIMHLPEKVVAGTHNTELEFKRRLKTYNDLGDDSHPAKFFEEVDRPGETMSKDKQILNTITGNSYKKLIEI</sequence>
<evidence type="ECO:0000313" key="1">
    <source>
        <dbReference type="EMBL" id="CAF4412150.1"/>
    </source>
</evidence>
<reference evidence="1" key="1">
    <citation type="submission" date="2021-02" db="EMBL/GenBank/DDBJ databases">
        <authorList>
            <person name="Nowell W R."/>
        </authorList>
    </citation>
    <scope>NUCLEOTIDE SEQUENCE</scope>
</reference>
<accession>A0A820PV42</accession>
<comment type="caution">
    <text evidence="1">The sequence shown here is derived from an EMBL/GenBank/DDBJ whole genome shotgun (WGS) entry which is preliminary data.</text>
</comment>
<dbReference type="Gene3D" id="3.40.50.300">
    <property type="entry name" value="P-loop containing nucleotide triphosphate hydrolases"/>
    <property type="match status" value="1"/>
</dbReference>
<feature type="non-terminal residue" evidence="1">
    <location>
        <position position="1"/>
    </location>
</feature>